<name>A0A699J7U6_TANCI</name>
<evidence type="ECO:0000313" key="1">
    <source>
        <dbReference type="EMBL" id="GFA18434.1"/>
    </source>
</evidence>
<feature type="non-terminal residue" evidence="1">
    <location>
        <position position="1"/>
    </location>
</feature>
<keyword evidence="1" id="KW-0695">RNA-directed DNA polymerase</keyword>
<dbReference type="EMBL" id="BKCJ010382047">
    <property type="protein sequence ID" value="GFA18434.1"/>
    <property type="molecule type" value="Genomic_DNA"/>
</dbReference>
<comment type="caution">
    <text evidence="1">The sequence shown here is derived from an EMBL/GenBank/DDBJ whole genome shotgun (WGS) entry which is preliminary data.</text>
</comment>
<protein>
    <submittedName>
        <fullName evidence="1">RNA-directed DNA polymerase, eukaryota, reverse transcriptase zinc-binding domain protein</fullName>
    </submittedName>
</protein>
<dbReference type="AlphaFoldDB" id="A0A699J7U6"/>
<organism evidence="1">
    <name type="scientific">Tanacetum cinerariifolium</name>
    <name type="common">Dalmatian daisy</name>
    <name type="synonym">Chrysanthemum cinerariifolium</name>
    <dbReference type="NCBI Taxonomy" id="118510"/>
    <lineage>
        <taxon>Eukaryota</taxon>
        <taxon>Viridiplantae</taxon>
        <taxon>Streptophyta</taxon>
        <taxon>Embryophyta</taxon>
        <taxon>Tracheophyta</taxon>
        <taxon>Spermatophyta</taxon>
        <taxon>Magnoliopsida</taxon>
        <taxon>eudicotyledons</taxon>
        <taxon>Gunneridae</taxon>
        <taxon>Pentapetalae</taxon>
        <taxon>asterids</taxon>
        <taxon>campanulids</taxon>
        <taxon>Asterales</taxon>
        <taxon>Asteraceae</taxon>
        <taxon>Asteroideae</taxon>
        <taxon>Anthemideae</taxon>
        <taxon>Anthemidinae</taxon>
        <taxon>Tanacetum</taxon>
    </lineage>
</organism>
<sequence length="189" mass="21678">PKSVLKILERIRRQFFWGSIRDEKKMSWIKWSNVIAPKLNGGLGTGSLKAANLHSFLVGGGKLVRLEIHNMGFHSFKAFSRKECSLSDRCGIDGDNFQWIWDWRRPIRSGREIAKFDELMELLCNFRHGTGEDGWNFLLSNSNLFYVKPMPVAIDKCRLLSAGRPTRWSFLIPSKVLILFGVPEKPSPN</sequence>
<proteinExistence type="predicted"/>
<reference evidence="1" key="1">
    <citation type="journal article" date="2019" name="Sci. Rep.">
        <title>Draft genome of Tanacetum cinerariifolium, the natural source of mosquito coil.</title>
        <authorList>
            <person name="Yamashiro T."/>
            <person name="Shiraishi A."/>
            <person name="Satake H."/>
            <person name="Nakayama K."/>
        </authorList>
    </citation>
    <scope>NUCLEOTIDE SEQUENCE</scope>
</reference>
<keyword evidence="1" id="KW-0548">Nucleotidyltransferase</keyword>
<accession>A0A699J7U6</accession>
<keyword evidence="1" id="KW-0808">Transferase</keyword>
<dbReference type="GO" id="GO:0003964">
    <property type="term" value="F:RNA-directed DNA polymerase activity"/>
    <property type="evidence" value="ECO:0007669"/>
    <property type="project" value="UniProtKB-KW"/>
</dbReference>
<gene>
    <name evidence="1" type="ORF">Tci_590406</name>
</gene>